<dbReference type="RefSeq" id="WP_258499576.1">
    <property type="nucleotide sequence ID" value="NZ_JANSKA010000006.1"/>
</dbReference>
<name>A0ABT1ZAC8_9ACTN</name>
<evidence type="ECO:0000313" key="1">
    <source>
        <dbReference type="EMBL" id="MCR9037151.1"/>
    </source>
</evidence>
<dbReference type="EMBL" id="JANSKA010000006">
    <property type="protein sequence ID" value="MCR9037151.1"/>
    <property type="molecule type" value="Genomic_DNA"/>
</dbReference>
<organism evidence="1 2">
    <name type="scientific">Tractidigestivibacter montrealensis</name>
    <dbReference type="NCBI Taxonomy" id="2972466"/>
    <lineage>
        <taxon>Bacteria</taxon>
        <taxon>Bacillati</taxon>
        <taxon>Actinomycetota</taxon>
        <taxon>Coriobacteriia</taxon>
        <taxon>Coriobacteriales</taxon>
        <taxon>Atopobiaceae</taxon>
        <taxon>Tractidigestivibacter</taxon>
    </lineage>
</organism>
<sequence>MQQVDVVEKRKRIRVVIRWAGPRMLFVHPTLAVRHLVTSPPWQRKPQPAK</sequence>
<comment type="caution">
    <text evidence="1">The sequence shown here is derived from an EMBL/GenBank/DDBJ whole genome shotgun (WGS) entry which is preliminary data.</text>
</comment>
<proteinExistence type="predicted"/>
<dbReference type="Pfam" id="PF11756">
    <property type="entry name" value="YgbA_NO"/>
    <property type="match status" value="1"/>
</dbReference>
<gene>
    <name evidence="1" type="ORF">NVS32_09350</name>
</gene>
<protein>
    <submittedName>
        <fullName evidence="1">Nitrous oxide-stimulated promoter family protein</fullName>
    </submittedName>
</protein>
<accession>A0ABT1ZAC8</accession>
<dbReference type="Proteomes" id="UP001204320">
    <property type="component" value="Unassembled WGS sequence"/>
</dbReference>
<reference evidence="1 2" key="1">
    <citation type="submission" date="2022-08" db="EMBL/GenBank/DDBJ databases">
        <title>Tractidigestivibacter montrealensis type strain KD21.</title>
        <authorList>
            <person name="Diop K."/>
            <person name="Richard C."/>
            <person name="Routy B."/>
        </authorList>
    </citation>
    <scope>NUCLEOTIDE SEQUENCE [LARGE SCALE GENOMIC DNA]</scope>
    <source>
        <strain evidence="1 2">KD21</strain>
    </source>
</reference>
<keyword evidence="2" id="KW-1185">Reference proteome</keyword>
<evidence type="ECO:0000313" key="2">
    <source>
        <dbReference type="Proteomes" id="UP001204320"/>
    </source>
</evidence>
<dbReference type="InterPro" id="IPR020483">
    <property type="entry name" value="Uncharacterised_YgbA"/>
</dbReference>